<dbReference type="EMBL" id="BAAAZD010000001">
    <property type="protein sequence ID" value="GAA4001585.1"/>
    <property type="molecule type" value="Genomic_DNA"/>
</dbReference>
<evidence type="ECO:0000256" key="1">
    <source>
        <dbReference type="SAM" id="SignalP"/>
    </source>
</evidence>
<dbReference type="InterPro" id="IPR013424">
    <property type="entry name" value="Ice-binding_C"/>
</dbReference>
<organism evidence="3 4">
    <name type="scientific">Sphingomonas humi</name>
    <dbReference type="NCBI Taxonomy" id="335630"/>
    <lineage>
        <taxon>Bacteria</taxon>
        <taxon>Pseudomonadati</taxon>
        <taxon>Pseudomonadota</taxon>
        <taxon>Alphaproteobacteria</taxon>
        <taxon>Sphingomonadales</taxon>
        <taxon>Sphingomonadaceae</taxon>
        <taxon>Sphingomonas</taxon>
    </lineage>
</organism>
<dbReference type="NCBIfam" id="TIGR02595">
    <property type="entry name" value="PEP_CTERM"/>
    <property type="match status" value="1"/>
</dbReference>
<name>A0ABP7RSE3_9SPHN</name>
<proteinExistence type="predicted"/>
<reference evidence="4" key="1">
    <citation type="journal article" date="2019" name="Int. J. Syst. Evol. Microbiol.">
        <title>The Global Catalogue of Microorganisms (GCM) 10K type strain sequencing project: providing services to taxonomists for standard genome sequencing and annotation.</title>
        <authorList>
            <consortium name="The Broad Institute Genomics Platform"/>
            <consortium name="The Broad Institute Genome Sequencing Center for Infectious Disease"/>
            <person name="Wu L."/>
            <person name="Ma J."/>
        </authorList>
    </citation>
    <scope>NUCLEOTIDE SEQUENCE [LARGE SCALE GENOMIC DNA]</scope>
    <source>
        <strain evidence="4">JCM 16603</strain>
    </source>
</reference>
<evidence type="ECO:0000313" key="3">
    <source>
        <dbReference type="EMBL" id="GAA4001585.1"/>
    </source>
</evidence>
<dbReference type="Proteomes" id="UP001501310">
    <property type="component" value="Unassembled WGS sequence"/>
</dbReference>
<accession>A0ABP7RSE3</accession>
<feature type="domain" description="Ice-binding protein C-terminal" evidence="2">
    <location>
        <begin position="157"/>
        <end position="181"/>
    </location>
</feature>
<comment type="caution">
    <text evidence="3">The sequence shown here is derived from an EMBL/GenBank/DDBJ whole genome shotgun (WGS) entry which is preliminary data.</text>
</comment>
<keyword evidence="1" id="KW-0732">Signal</keyword>
<dbReference type="NCBIfam" id="NF035944">
    <property type="entry name" value="PEPxxWA-CTERM"/>
    <property type="match status" value="1"/>
</dbReference>
<evidence type="ECO:0000259" key="2">
    <source>
        <dbReference type="Pfam" id="PF07589"/>
    </source>
</evidence>
<gene>
    <name evidence="3" type="ORF">GCM10022211_10670</name>
</gene>
<protein>
    <recommendedName>
        <fullName evidence="2">Ice-binding protein C-terminal domain-containing protein</fullName>
    </recommendedName>
</protein>
<feature type="chain" id="PRO_5046931326" description="Ice-binding protein C-terminal domain-containing protein" evidence="1">
    <location>
        <begin position="24"/>
        <end position="190"/>
    </location>
</feature>
<sequence>MLKKFAFAVAAAGALMAATPAVAADITVGQWYTFGFRGTGSAMGNGTGFLLGNNPSSIAAPDGPWTFTLGSSGSLTVVDGYDSGDAFTLSDFGSTLGTTSAPALNSTCGGNITACLANASISKGTFALGSGSHSITGTVQSSPFGGGAGFFIVQSAAVPEPGTWAMMIVGFGAIGFASRRRKRNAAPVHA</sequence>
<evidence type="ECO:0000313" key="4">
    <source>
        <dbReference type="Proteomes" id="UP001501310"/>
    </source>
</evidence>
<keyword evidence="4" id="KW-1185">Reference proteome</keyword>
<dbReference type="Pfam" id="PF07589">
    <property type="entry name" value="PEP-CTERM"/>
    <property type="match status" value="1"/>
</dbReference>
<feature type="signal peptide" evidence="1">
    <location>
        <begin position="1"/>
        <end position="23"/>
    </location>
</feature>